<dbReference type="AlphaFoldDB" id="A0A9K3KWQ9"/>
<evidence type="ECO:0000256" key="4">
    <source>
        <dbReference type="RuleBase" id="RU003829"/>
    </source>
</evidence>
<evidence type="ECO:0000256" key="1">
    <source>
        <dbReference type="ARBA" id="ARBA00022499"/>
    </source>
</evidence>
<dbReference type="FunFam" id="1.20.1310.10:FF:000006">
    <property type="entry name" value="Cullin 3"/>
    <property type="match status" value="1"/>
</dbReference>
<organism evidence="6 7">
    <name type="scientific">Nitzschia inconspicua</name>
    <dbReference type="NCBI Taxonomy" id="303405"/>
    <lineage>
        <taxon>Eukaryota</taxon>
        <taxon>Sar</taxon>
        <taxon>Stramenopiles</taxon>
        <taxon>Ochrophyta</taxon>
        <taxon>Bacillariophyta</taxon>
        <taxon>Bacillariophyceae</taxon>
        <taxon>Bacillariophycidae</taxon>
        <taxon>Bacillariales</taxon>
        <taxon>Bacillariaceae</taxon>
        <taxon>Nitzschia</taxon>
    </lineage>
</organism>
<dbReference type="FunFam" id="1.20.1310.10:FF:000001">
    <property type="entry name" value="Cullin 3"/>
    <property type="match status" value="1"/>
</dbReference>
<dbReference type="OrthoDB" id="27073at2759"/>
<dbReference type="PROSITE" id="PS01256">
    <property type="entry name" value="CULLIN_1"/>
    <property type="match status" value="1"/>
</dbReference>
<accession>A0A9K3KWQ9</accession>
<dbReference type="EMBL" id="JAGRRH010000018">
    <property type="protein sequence ID" value="KAG7350872.1"/>
    <property type="molecule type" value="Genomic_DNA"/>
</dbReference>
<evidence type="ECO:0000256" key="2">
    <source>
        <dbReference type="ARBA" id="ARBA00022843"/>
    </source>
</evidence>
<proteinExistence type="inferred from homology"/>
<dbReference type="Proteomes" id="UP000693970">
    <property type="component" value="Unassembled WGS sequence"/>
</dbReference>
<dbReference type="PROSITE" id="PS50069">
    <property type="entry name" value="CULLIN_2"/>
    <property type="match status" value="1"/>
</dbReference>
<dbReference type="FunFam" id="1.20.1310.10:FF:000002">
    <property type="entry name" value="cullin-3 isoform X1"/>
    <property type="match status" value="1"/>
</dbReference>
<dbReference type="InterPro" id="IPR059120">
    <property type="entry name" value="Cullin-like_AB"/>
</dbReference>
<evidence type="ECO:0000313" key="6">
    <source>
        <dbReference type="EMBL" id="KAG7350872.1"/>
    </source>
</evidence>
<reference evidence="6" key="2">
    <citation type="submission" date="2021-04" db="EMBL/GenBank/DDBJ databases">
        <authorList>
            <person name="Podell S."/>
        </authorList>
    </citation>
    <scope>NUCLEOTIDE SEQUENCE</scope>
    <source>
        <strain evidence="6">Hildebrandi</strain>
    </source>
</reference>
<comment type="caution">
    <text evidence="6">The sequence shown here is derived from an EMBL/GenBank/DDBJ whole genome shotgun (WGS) entry which is preliminary data.</text>
</comment>
<feature type="domain" description="Cullin family profile" evidence="5">
    <location>
        <begin position="381"/>
        <end position="623"/>
    </location>
</feature>
<dbReference type="InterPro" id="IPR019559">
    <property type="entry name" value="Cullin_neddylation_domain"/>
</dbReference>
<dbReference type="GO" id="GO:0006511">
    <property type="term" value="P:ubiquitin-dependent protein catabolic process"/>
    <property type="evidence" value="ECO:0007669"/>
    <property type="project" value="InterPro"/>
</dbReference>
<protein>
    <submittedName>
        <fullName evidence="6">Cullin protein 3</fullName>
    </submittedName>
</protein>
<dbReference type="InterPro" id="IPR045093">
    <property type="entry name" value="Cullin"/>
</dbReference>
<dbReference type="SMART" id="SM00182">
    <property type="entry name" value="CULLIN"/>
    <property type="match status" value="1"/>
</dbReference>
<gene>
    <name evidence="6" type="ORF">IV203_010232</name>
</gene>
<name>A0A9K3KWQ9_9STRA</name>
<dbReference type="PANTHER" id="PTHR11932">
    <property type="entry name" value="CULLIN"/>
    <property type="match status" value="1"/>
</dbReference>
<dbReference type="Pfam" id="PF10557">
    <property type="entry name" value="Cullin_Nedd8"/>
    <property type="match status" value="1"/>
</dbReference>
<dbReference type="SMART" id="SM00884">
    <property type="entry name" value="Cullin_Nedd8"/>
    <property type="match status" value="1"/>
</dbReference>
<keyword evidence="2" id="KW-0832">Ubl conjugation</keyword>
<keyword evidence="1" id="KW-1017">Isopeptide bond</keyword>
<dbReference type="InterPro" id="IPR001373">
    <property type="entry name" value="Cullin_N"/>
</dbReference>
<evidence type="ECO:0000256" key="3">
    <source>
        <dbReference type="PROSITE-ProRule" id="PRU00330"/>
    </source>
</evidence>
<dbReference type="InterPro" id="IPR016157">
    <property type="entry name" value="Cullin_CS"/>
</dbReference>
<dbReference type="GO" id="GO:0031625">
    <property type="term" value="F:ubiquitin protein ligase binding"/>
    <property type="evidence" value="ECO:0007669"/>
    <property type="project" value="InterPro"/>
</dbReference>
<keyword evidence="7" id="KW-1185">Reference proteome</keyword>
<dbReference type="GO" id="GO:0031461">
    <property type="term" value="C:cullin-RING ubiquitin ligase complex"/>
    <property type="evidence" value="ECO:0007669"/>
    <property type="project" value="InterPro"/>
</dbReference>
<comment type="similarity">
    <text evidence="3 4">Belongs to the cullin family.</text>
</comment>
<evidence type="ECO:0000313" key="7">
    <source>
        <dbReference type="Proteomes" id="UP000693970"/>
    </source>
</evidence>
<evidence type="ECO:0000259" key="5">
    <source>
        <dbReference type="PROSITE" id="PS50069"/>
    </source>
</evidence>
<dbReference type="Pfam" id="PF00888">
    <property type="entry name" value="Cullin"/>
    <property type="match status" value="1"/>
</dbReference>
<sequence length="772" mass="88365">MADTRRRFNIKPFRAHVPMDKTVAQQTWGALANAIDEIYNRNASQLSFEELYRNAYNLVLHKYGTLLYEGVTQKLHEHLTATAKRLEEVPDSKLLEEISITWAEHQITMIMVRDILMYMDRTYILKERRRPVYELGLHLFRLDVWEHPNVKERASDLLMMAVANERDGRLTDDRTILKQIVAMLLELGQADSSNVYEIDFETPFLGQTQDFYRVESLSFLSRNTATDYVIKAIRWLEEEKDRANALALPLTTESPLQAMIETELIDRHARTLVDMEMSGFAALLKDDTKLTEMRDMYDLFVRVPSSVDFLREALAERIKADGKALISDQEKGASDPPAFVKGVLTMRERYDKIVDVSFRGEKKTRKRMRESFEDFLNVDARAASCLSVYVDELLRVGLRGATEDQITQELNRVIVIFRYLSDKDVFESFYKQHLAKRLLGGRSVSDDAERAMVSQLKAECGYQFTSKLEGMFNDMRISRDLQDSYKSFKRNQESQQSGETSGNIKAVDIEVDVLTNGYWPSQNVPACTLPPQVQDAIDRYTKYYLEKHTGRKLSWQTSAGAAELKATFGNGSENHHRHELIVSTYQMCILLLFNDFDSLTLGQIRTKTHIPDSELRRHLISLCTPKHRILRKGSRGRGISSDDDIFTFNAEYTSKLKRVRIPLVKESSVSKGGDAASGPASAAASAAVSAVNGSVPLPVEEDRRHLVEAAIVRIMKARKSLGHNDLIAEVTRQLSVRFNPPPQFVKKRIESLIEREYLERTLDDHRVYNYVA</sequence>
<dbReference type="InterPro" id="IPR016158">
    <property type="entry name" value="Cullin_homology"/>
</dbReference>
<dbReference type="Pfam" id="PF26557">
    <property type="entry name" value="Cullin_AB"/>
    <property type="match status" value="1"/>
</dbReference>
<reference evidence="6" key="1">
    <citation type="journal article" date="2021" name="Sci. Rep.">
        <title>Diploid genomic architecture of Nitzschia inconspicua, an elite biomass production diatom.</title>
        <authorList>
            <person name="Oliver A."/>
            <person name="Podell S."/>
            <person name="Pinowska A."/>
            <person name="Traller J.C."/>
            <person name="Smith S.R."/>
            <person name="McClure R."/>
            <person name="Beliaev A."/>
            <person name="Bohutskyi P."/>
            <person name="Hill E.A."/>
            <person name="Rabines A."/>
            <person name="Zheng H."/>
            <person name="Allen L.Z."/>
            <person name="Kuo A."/>
            <person name="Grigoriev I.V."/>
            <person name="Allen A.E."/>
            <person name="Hazlebeck D."/>
            <person name="Allen E.E."/>
        </authorList>
    </citation>
    <scope>NUCLEOTIDE SEQUENCE</scope>
    <source>
        <strain evidence="6">Hildebrandi</strain>
    </source>
</reference>
<dbReference type="FunFam" id="1.10.10.10:FF:000014">
    <property type="entry name" value="Cullin 1"/>
    <property type="match status" value="1"/>
</dbReference>